<dbReference type="PANTHER" id="PTHR11915">
    <property type="entry name" value="SPECTRIN/FILAMIN RELATED CYTOSKELETAL PROTEIN"/>
    <property type="match status" value="1"/>
</dbReference>
<dbReference type="AlphaFoldDB" id="A0A6B2L1E5"/>
<organism evidence="3">
    <name type="scientific">Arcella intermedia</name>
    <dbReference type="NCBI Taxonomy" id="1963864"/>
    <lineage>
        <taxon>Eukaryota</taxon>
        <taxon>Amoebozoa</taxon>
        <taxon>Tubulinea</taxon>
        <taxon>Elardia</taxon>
        <taxon>Arcellinida</taxon>
        <taxon>Sphaerothecina</taxon>
        <taxon>Arcellidae</taxon>
        <taxon>Arcella</taxon>
    </lineage>
</organism>
<reference evidence="3" key="1">
    <citation type="journal article" date="2020" name="J. Eukaryot. Microbiol.">
        <title>De novo Sequencing, Assembly and Annotation of the Transcriptome for the Free-Living Testate Amoeba Arcella intermedia.</title>
        <authorList>
            <person name="Ribeiro G.M."/>
            <person name="Porfirio-Sousa A.L."/>
            <person name="Maurer-Alcala X.X."/>
            <person name="Katz L.A."/>
            <person name="Lahr D.J.G."/>
        </authorList>
    </citation>
    <scope>NUCLEOTIDE SEQUENCE</scope>
</reference>
<proteinExistence type="predicted"/>
<dbReference type="InterPro" id="IPR036872">
    <property type="entry name" value="CH_dom_sf"/>
</dbReference>
<dbReference type="Pfam" id="PF00307">
    <property type="entry name" value="CH"/>
    <property type="match status" value="2"/>
</dbReference>
<evidence type="ECO:0000313" key="3">
    <source>
        <dbReference type="EMBL" id="NDV30802.1"/>
    </source>
</evidence>
<dbReference type="SUPFAM" id="SSF47576">
    <property type="entry name" value="Calponin-homology domain, CH-domain"/>
    <property type="match status" value="1"/>
</dbReference>
<dbReference type="EMBL" id="GIBP01001833">
    <property type="protein sequence ID" value="NDV30802.1"/>
    <property type="molecule type" value="Transcribed_RNA"/>
</dbReference>
<evidence type="ECO:0000256" key="1">
    <source>
        <dbReference type="SAM" id="MobiDB-lite"/>
    </source>
</evidence>
<dbReference type="InterPro" id="IPR001715">
    <property type="entry name" value="CH_dom"/>
</dbReference>
<dbReference type="PROSITE" id="PS50021">
    <property type="entry name" value="CH"/>
    <property type="match status" value="2"/>
</dbReference>
<protein>
    <recommendedName>
        <fullName evidence="2">Calponin-homology (CH) domain-containing protein</fullName>
    </recommendedName>
</protein>
<dbReference type="Gene3D" id="1.10.418.10">
    <property type="entry name" value="Calponin-like domain"/>
    <property type="match status" value="2"/>
</dbReference>
<feature type="domain" description="Calponin-homology (CH)" evidence="2">
    <location>
        <begin position="92"/>
        <end position="200"/>
    </location>
</feature>
<feature type="domain" description="Calponin-homology (CH)" evidence="2">
    <location>
        <begin position="1"/>
        <end position="75"/>
    </location>
</feature>
<name>A0A6B2L1E5_9EUKA</name>
<sequence length="494" mass="56031">MITLVEILSGKKITEKWSQNPKLKVHKITNCFLALKFLQDECKLQNITISAEDIVNADRMNLVLGFCWLLLRNFQAPPSEEGSSGNEKDKANAFEANLLKWCQDTLGGYKDIDLKDGFKSEAFHNGKALLGLIAEYDKSALDYSKYKASEKLQNCTEALKLGESVVGVPGDLIEAAELAEGKVSDSNMVLYLSLLYNAYKEKYQGQTKDSILKRIAELEAKLKALIIENEELKSIRVNVESTVKELGSKIEVLTEEKTVLMSSKEEVETNLTNLKETFSKEKTDLDETIAELEENISLLKSSSGENQTHLESAKEEAKKERDLIKEELQKTKDKLNKEKEDLQAEQEDLVKNVRRAQKAREELEEAMKNRQQEQGKAIHDLRKHLLDHVRNLHVWKIFLEQDREYESEDLHLVMEPELESLSFAEQISTLATAIDEEDVKLDALLVERKEEDAKKKAAAPAKVVVTTAEAAKKDVIPLDEKKKEKVQKKKAAKK</sequence>
<feature type="region of interest" description="Disordered" evidence="1">
    <location>
        <begin position="300"/>
        <end position="320"/>
    </location>
</feature>
<feature type="compositionally biased region" description="Polar residues" evidence="1">
    <location>
        <begin position="300"/>
        <end position="310"/>
    </location>
</feature>
<dbReference type="SMART" id="SM00033">
    <property type="entry name" value="CH"/>
    <property type="match status" value="1"/>
</dbReference>
<accession>A0A6B2L1E5</accession>
<evidence type="ECO:0000259" key="2">
    <source>
        <dbReference type="PROSITE" id="PS50021"/>
    </source>
</evidence>
<feature type="compositionally biased region" description="Basic and acidic residues" evidence="1">
    <location>
        <begin position="311"/>
        <end position="320"/>
    </location>
</feature>